<accession>A0A9P5YRA3</accession>
<feature type="region of interest" description="Disordered" evidence="1">
    <location>
        <begin position="1"/>
        <end position="35"/>
    </location>
</feature>
<dbReference type="Proteomes" id="UP000807469">
    <property type="component" value="Unassembled WGS sequence"/>
</dbReference>
<feature type="compositionally biased region" description="Basic residues" evidence="1">
    <location>
        <begin position="23"/>
        <end position="32"/>
    </location>
</feature>
<evidence type="ECO:0000313" key="2">
    <source>
        <dbReference type="EMBL" id="KAF9473696.1"/>
    </source>
</evidence>
<reference evidence="2" key="1">
    <citation type="submission" date="2020-11" db="EMBL/GenBank/DDBJ databases">
        <authorList>
            <consortium name="DOE Joint Genome Institute"/>
            <person name="Ahrendt S."/>
            <person name="Riley R."/>
            <person name="Andreopoulos W."/>
            <person name="Labutti K."/>
            <person name="Pangilinan J."/>
            <person name="Ruiz-Duenas F.J."/>
            <person name="Barrasa J.M."/>
            <person name="Sanchez-Garcia M."/>
            <person name="Camarero S."/>
            <person name="Miyauchi S."/>
            <person name="Serrano A."/>
            <person name="Linde D."/>
            <person name="Babiker R."/>
            <person name="Drula E."/>
            <person name="Ayuso-Fernandez I."/>
            <person name="Pacheco R."/>
            <person name="Padilla G."/>
            <person name="Ferreira P."/>
            <person name="Barriuso J."/>
            <person name="Kellner H."/>
            <person name="Castanera R."/>
            <person name="Alfaro M."/>
            <person name="Ramirez L."/>
            <person name="Pisabarro A.G."/>
            <person name="Kuo A."/>
            <person name="Tritt A."/>
            <person name="Lipzen A."/>
            <person name="He G."/>
            <person name="Yan M."/>
            <person name="Ng V."/>
            <person name="Cullen D."/>
            <person name="Martin F."/>
            <person name="Rosso M.-N."/>
            <person name="Henrissat B."/>
            <person name="Hibbett D."/>
            <person name="Martinez A.T."/>
            <person name="Grigoriev I.V."/>
        </authorList>
    </citation>
    <scope>NUCLEOTIDE SEQUENCE</scope>
    <source>
        <strain evidence="2">CIRM-BRFM 674</strain>
    </source>
</reference>
<gene>
    <name evidence="2" type="ORF">BDN70DRAFT_899563</name>
</gene>
<name>A0A9P5YRA3_9AGAR</name>
<evidence type="ECO:0000313" key="3">
    <source>
        <dbReference type="Proteomes" id="UP000807469"/>
    </source>
</evidence>
<sequence length="113" mass="12857">MTTSPRLRPRVPVPNAAHPRTPGQRRPHRHSLPHPGDILAGAGTVGFHTYSYWLLIPKPIFPWVSSYTRSERVISMHPLRLAKLQPGEILYRRYCSAMGQTLDITYFGLDGRL</sequence>
<dbReference type="AlphaFoldDB" id="A0A9P5YRA3"/>
<evidence type="ECO:0000256" key="1">
    <source>
        <dbReference type="SAM" id="MobiDB-lite"/>
    </source>
</evidence>
<protein>
    <submittedName>
        <fullName evidence="2">Uncharacterized protein</fullName>
    </submittedName>
</protein>
<comment type="caution">
    <text evidence="2">The sequence shown here is derived from an EMBL/GenBank/DDBJ whole genome shotgun (WGS) entry which is preliminary data.</text>
</comment>
<dbReference type="OrthoDB" id="4250781at2759"/>
<keyword evidence="3" id="KW-1185">Reference proteome</keyword>
<proteinExistence type="predicted"/>
<dbReference type="EMBL" id="MU155423">
    <property type="protein sequence ID" value="KAF9473696.1"/>
    <property type="molecule type" value="Genomic_DNA"/>
</dbReference>
<organism evidence="2 3">
    <name type="scientific">Pholiota conissans</name>
    <dbReference type="NCBI Taxonomy" id="109636"/>
    <lineage>
        <taxon>Eukaryota</taxon>
        <taxon>Fungi</taxon>
        <taxon>Dikarya</taxon>
        <taxon>Basidiomycota</taxon>
        <taxon>Agaricomycotina</taxon>
        <taxon>Agaricomycetes</taxon>
        <taxon>Agaricomycetidae</taxon>
        <taxon>Agaricales</taxon>
        <taxon>Agaricineae</taxon>
        <taxon>Strophariaceae</taxon>
        <taxon>Pholiota</taxon>
    </lineage>
</organism>